<feature type="signal peptide" evidence="1">
    <location>
        <begin position="1"/>
        <end position="27"/>
    </location>
</feature>
<sequence length="326" mass="36629">MSFQPFTALRHLRAALLFLLFSVSAPAQTQSYSAKAALACETYAYLRGQNAALKEVSRQFPQLHADVQAAEKSLQASYGRAAVNISRFLKEELRPSHLTVLEKQIDSLLEQQLKNPIEEKHARDFIASLKQKAALQNTTAVQKSIISFIYHDAPHQEIIDGHLNIFMTENHPKADKADLQIPIPKSWLAEEAENPQTIQQFTSCSGTGDEKIIVMAFELPDSMRGMVLSRETVSDMLPLESRLLRSETLEIGKLPGIMIEAEEIITDGGRRMKIRMLQFMAIQESILYCIQGSIGPVKAEKNLDSHIKKYEPLFRLVAANTEIDRP</sequence>
<reference evidence="2 3" key="1">
    <citation type="submission" date="2021-03" db="EMBL/GenBank/DDBJ databases">
        <title>Flavobacterium kribbensis sp. nov, an endophytic bacteria, isolated from soybean.</title>
        <authorList>
            <person name="Lee J."/>
            <person name="Seo J."/>
        </authorList>
    </citation>
    <scope>NUCLEOTIDE SEQUENCE [LARGE SCALE GENOMIC DNA]</scope>
    <source>
        <strain evidence="2 3">BB8</strain>
    </source>
</reference>
<proteinExistence type="predicted"/>
<keyword evidence="3" id="KW-1185">Reference proteome</keyword>
<dbReference type="Proteomes" id="UP000663440">
    <property type="component" value="Chromosome"/>
</dbReference>
<dbReference type="RefSeq" id="WP_207295630.1">
    <property type="nucleotide sequence ID" value="NZ_CP071448.1"/>
</dbReference>
<keyword evidence="1" id="KW-0732">Signal</keyword>
<evidence type="ECO:0000313" key="2">
    <source>
        <dbReference type="EMBL" id="QSW88427.1"/>
    </source>
</evidence>
<name>A0ABX7QBK8_9FLAO</name>
<gene>
    <name evidence="2" type="ORF">J0383_19500</name>
</gene>
<organism evidence="2 3">
    <name type="scientific">Flavobacterium endoglycinae</name>
    <dbReference type="NCBI Taxonomy" id="2816357"/>
    <lineage>
        <taxon>Bacteria</taxon>
        <taxon>Pseudomonadati</taxon>
        <taxon>Bacteroidota</taxon>
        <taxon>Flavobacteriia</taxon>
        <taxon>Flavobacteriales</taxon>
        <taxon>Flavobacteriaceae</taxon>
        <taxon>Flavobacterium</taxon>
    </lineage>
</organism>
<evidence type="ECO:0000256" key="1">
    <source>
        <dbReference type="SAM" id="SignalP"/>
    </source>
</evidence>
<accession>A0ABX7QBK8</accession>
<dbReference type="EMBL" id="CP071448">
    <property type="protein sequence ID" value="QSW88427.1"/>
    <property type="molecule type" value="Genomic_DNA"/>
</dbReference>
<protein>
    <submittedName>
        <fullName evidence="2">Uncharacterized protein</fullName>
    </submittedName>
</protein>
<feature type="chain" id="PRO_5047113158" evidence="1">
    <location>
        <begin position="28"/>
        <end position="326"/>
    </location>
</feature>
<evidence type="ECO:0000313" key="3">
    <source>
        <dbReference type="Proteomes" id="UP000663440"/>
    </source>
</evidence>